<feature type="transmembrane region" description="Helical" evidence="1">
    <location>
        <begin position="54"/>
        <end position="73"/>
    </location>
</feature>
<feature type="transmembrane region" description="Helical" evidence="1">
    <location>
        <begin position="12"/>
        <end position="34"/>
    </location>
</feature>
<reference evidence="2" key="2">
    <citation type="journal article" date="2021" name="PeerJ">
        <title>Extensive microbial diversity within the chicken gut microbiome revealed by metagenomics and culture.</title>
        <authorList>
            <person name="Gilroy R."/>
            <person name="Ravi A."/>
            <person name="Getino M."/>
            <person name="Pursley I."/>
            <person name="Horton D.L."/>
            <person name="Alikhan N.F."/>
            <person name="Baker D."/>
            <person name="Gharbi K."/>
            <person name="Hall N."/>
            <person name="Watson M."/>
            <person name="Adriaenssens E.M."/>
            <person name="Foster-Nyarko E."/>
            <person name="Jarju S."/>
            <person name="Secka A."/>
            <person name="Antonio M."/>
            <person name="Oren A."/>
            <person name="Chaudhuri R.R."/>
            <person name="La Ragione R."/>
            <person name="Hildebrand F."/>
            <person name="Pallen M.J."/>
        </authorList>
    </citation>
    <scope>NUCLEOTIDE SEQUENCE</scope>
    <source>
        <strain evidence="2">ChiBcec16-1751</strain>
    </source>
</reference>
<evidence type="ECO:0000256" key="1">
    <source>
        <dbReference type="SAM" id="Phobius"/>
    </source>
</evidence>
<evidence type="ECO:0000313" key="3">
    <source>
        <dbReference type="Proteomes" id="UP000886741"/>
    </source>
</evidence>
<accession>A0A9D1FA77</accession>
<evidence type="ECO:0000313" key="2">
    <source>
        <dbReference type="EMBL" id="HIS65255.1"/>
    </source>
</evidence>
<protein>
    <recommendedName>
        <fullName evidence="4">Transmembrane protein</fullName>
    </recommendedName>
</protein>
<sequence>MDWVNRTLIKGLLYAAFSLCFLWPFVNLAVWMLPVSGEYKILVGTWGSAELIQIGLNGIAFISGSLLCVLHVFRKTERRSSTYILLGLKLFGLLALLLISNTVCLISNSLEGCHHSFTSPDGAHTIIVQETQIIHDVRITVHERMNPLLVCVRAREVKNNTIKPIDMEEYSLQWDANSVTFFYNNGRNSIVAPLD</sequence>
<comment type="caution">
    <text evidence="2">The sequence shown here is derived from an EMBL/GenBank/DDBJ whole genome shotgun (WGS) entry which is preliminary data.</text>
</comment>
<keyword evidence="1" id="KW-0472">Membrane</keyword>
<gene>
    <name evidence="2" type="ORF">IAA83_07800</name>
</gene>
<dbReference type="AlphaFoldDB" id="A0A9D1FA77"/>
<organism evidence="2 3">
    <name type="scientific">Candidatus Avoscillospira avistercoris</name>
    <dbReference type="NCBI Taxonomy" id="2840707"/>
    <lineage>
        <taxon>Bacteria</taxon>
        <taxon>Bacillati</taxon>
        <taxon>Bacillota</taxon>
        <taxon>Clostridia</taxon>
        <taxon>Eubacteriales</taxon>
        <taxon>Oscillospiraceae</taxon>
        <taxon>Oscillospiraceae incertae sedis</taxon>
        <taxon>Candidatus Avoscillospira</taxon>
    </lineage>
</organism>
<dbReference type="Proteomes" id="UP000886741">
    <property type="component" value="Unassembled WGS sequence"/>
</dbReference>
<reference evidence="2" key="1">
    <citation type="submission" date="2020-10" db="EMBL/GenBank/DDBJ databases">
        <authorList>
            <person name="Gilroy R."/>
        </authorList>
    </citation>
    <scope>NUCLEOTIDE SEQUENCE</scope>
    <source>
        <strain evidence="2">ChiBcec16-1751</strain>
    </source>
</reference>
<dbReference type="EMBL" id="DVJJ01000118">
    <property type="protein sequence ID" value="HIS65255.1"/>
    <property type="molecule type" value="Genomic_DNA"/>
</dbReference>
<feature type="transmembrane region" description="Helical" evidence="1">
    <location>
        <begin position="80"/>
        <end position="99"/>
    </location>
</feature>
<name>A0A9D1FA77_9FIRM</name>
<proteinExistence type="predicted"/>
<keyword evidence="1" id="KW-1133">Transmembrane helix</keyword>
<evidence type="ECO:0008006" key="4">
    <source>
        <dbReference type="Google" id="ProtNLM"/>
    </source>
</evidence>
<keyword evidence="1" id="KW-0812">Transmembrane</keyword>